<sequence length="327" mass="35563">MVSRRTILKTGCSGTIFLAGCTSSSNNPQNSTESESSSEGIGETSERLTCGNITGTHILTVTPQGYTLTAANRQTAESFINDVNGLEADDITAINPSEVTEIESSEGYLIEFNQGNYQESDMESFVNQYDGINSYSAGVSRLSLIRTGRILYTRLQGTQSVSDFSVFHVVTNDSSADLIAADITALEDGPFPSSLGNIAFHIQVGSDETITVRQSDLSGKFETYESTGPRVVLSLPRDALDKFQELVNQGAFDEGSDSQIRVKFREETIFEGGINQRLRESIKSDSWDGEIAVPFENSDTAKEFATVLNLDTMGRIATESNIEVCEQ</sequence>
<gene>
    <name evidence="2" type="ORF">GCM10009006_33340</name>
</gene>
<evidence type="ECO:0000313" key="2">
    <source>
        <dbReference type="EMBL" id="GGM49410.1"/>
    </source>
</evidence>
<dbReference type="Proteomes" id="UP000656367">
    <property type="component" value="Unassembled WGS sequence"/>
</dbReference>
<reference evidence="2" key="1">
    <citation type="journal article" date="2014" name="Int. J. Syst. Evol. Microbiol.">
        <title>Complete genome sequence of Corynebacterium casei LMG S-19264T (=DSM 44701T), isolated from a smear-ripened cheese.</title>
        <authorList>
            <consortium name="US DOE Joint Genome Institute (JGI-PGF)"/>
            <person name="Walter F."/>
            <person name="Albersmeier A."/>
            <person name="Kalinowski J."/>
            <person name="Ruckert C."/>
        </authorList>
    </citation>
    <scope>NUCLEOTIDE SEQUENCE</scope>
    <source>
        <strain evidence="2">JCM 15759</strain>
    </source>
</reference>
<dbReference type="AlphaFoldDB" id="A0A830FLJ3"/>
<evidence type="ECO:0000256" key="1">
    <source>
        <dbReference type="SAM" id="MobiDB-lite"/>
    </source>
</evidence>
<dbReference type="RefSeq" id="WP_188853661.1">
    <property type="nucleotide sequence ID" value="NZ_BMON01000004.1"/>
</dbReference>
<dbReference type="PROSITE" id="PS51257">
    <property type="entry name" value="PROKAR_LIPOPROTEIN"/>
    <property type="match status" value="1"/>
</dbReference>
<feature type="compositionally biased region" description="Low complexity" evidence="1">
    <location>
        <begin position="23"/>
        <end position="43"/>
    </location>
</feature>
<reference evidence="2" key="2">
    <citation type="submission" date="2020-09" db="EMBL/GenBank/DDBJ databases">
        <authorList>
            <person name="Sun Q."/>
            <person name="Ohkuma M."/>
        </authorList>
    </citation>
    <scope>NUCLEOTIDE SEQUENCE</scope>
    <source>
        <strain evidence="2">JCM 15759</strain>
    </source>
</reference>
<organism evidence="2 3">
    <name type="scientific">Haloarcula argentinensis</name>
    <dbReference type="NCBI Taxonomy" id="43776"/>
    <lineage>
        <taxon>Archaea</taxon>
        <taxon>Methanobacteriati</taxon>
        <taxon>Methanobacteriota</taxon>
        <taxon>Stenosarchaea group</taxon>
        <taxon>Halobacteria</taxon>
        <taxon>Halobacteriales</taxon>
        <taxon>Haloarculaceae</taxon>
        <taxon>Haloarcula</taxon>
    </lineage>
</organism>
<dbReference type="EMBL" id="BMON01000004">
    <property type="protein sequence ID" value="GGM49410.1"/>
    <property type="molecule type" value="Genomic_DNA"/>
</dbReference>
<evidence type="ECO:0000313" key="3">
    <source>
        <dbReference type="Proteomes" id="UP000656367"/>
    </source>
</evidence>
<proteinExistence type="predicted"/>
<protein>
    <submittedName>
        <fullName evidence="2">Uncharacterized protein</fullName>
    </submittedName>
</protein>
<name>A0A830FLJ3_HALAR</name>
<comment type="caution">
    <text evidence="2">The sequence shown here is derived from an EMBL/GenBank/DDBJ whole genome shotgun (WGS) entry which is preliminary data.</text>
</comment>
<feature type="region of interest" description="Disordered" evidence="1">
    <location>
        <begin position="23"/>
        <end position="44"/>
    </location>
</feature>
<accession>A0A830FLJ3</accession>
<dbReference type="OrthoDB" id="374443at2157"/>